<dbReference type="Gene3D" id="1.10.1200.10">
    <property type="entry name" value="ACP-like"/>
    <property type="match status" value="1"/>
</dbReference>
<dbReference type="InterPro" id="IPR014030">
    <property type="entry name" value="Ketoacyl_synth_N"/>
</dbReference>
<dbReference type="InterPro" id="IPR001227">
    <property type="entry name" value="Ac_transferase_dom_sf"/>
</dbReference>
<feature type="active site" description="Proton donor; for dehydratase activity" evidence="7">
    <location>
        <position position="351"/>
    </location>
</feature>
<dbReference type="InterPro" id="IPR014031">
    <property type="entry name" value="Ketoacyl_synth_C"/>
</dbReference>
<dbReference type="Pfam" id="PF00550">
    <property type="entry name" value="PP-binding"/>
    <property type="match status" value="1"/>
</dbReference>
<dbReference type="InterPro" id="IPR036291">
    <property type="entry name" value="NAD(P)-bd_dom_sf"/>
</dbReference>
<dbReference type="GO" id="GO:0006633">
    <property type="term" value="P:fatty acid biosynthetic process"/>
    <property type="evidence" value="ECO:0007669"/>
    <property type="project" value="InterPro"/>
</dbReference>
<dbReference type="InterPro" id="IPR016035">
    <property type="entry name" value="Acyl_Trfase/lysoPLipase"/>
</dbReference>
<dbReference type="RefSeq" id="WP_301329595.1">
    <property type="nucleotide sequence ID" value="NZ_JAMTCK010000045.1"/>
</dbReference>
<dbReference type="GO" id="GO:0031177">
    <property type="term" value="F:phosphopantetheine binding"/>
    <property type="evidence" value="ECO:0007669"/>
    <property type="project" value="InterPro"/>
</dbReference>
<feature type="non-terminal residue" evidence="11">
    <location>
        <position position="1479"/>
    </location>
</feature>
<dbReference type="PANTHER" id="PTHR43775:SF51">
    <property type="entry name" value="INACTIVE PHENOLPHTHIOCEROL SYNTHESIS POLYKETIDE SYNTHASE TYPE I PKS1-RELATED"/>
    <property type="match status" value="1"/>
</dbReference>
<feature type="domain" description="Carrier" evidence="8">
    <location>
        <begin position="852"/>
        <end position="927"/>
    </location>
</feature>
<feature type="non-terminal residue" evidence="11">
    <location>
        <position position="1"/>
    </location>
</feature>
<dbReference type="Gene3D" id="3.40.50.720">
    <property type="entry name" value="NAD(P)-binding Rossmann-like Domain"/>
    <property type="match status" value="1"/>
</dbReference>
<dbReference type="InterPro" id="IPR018201">
    <property type="entry name" value="Ketoacyl_synth_AS"/>
</dbReference>
<dbReference type="Gene3D" id="3.40.47.10">
    <property type="match status" value="1"/>
</dbReference>
<dbReference type="EMBL" id="JAMTCK010000045">
    <property type="protein sequence ID" value="MCP2170505.1"/>
    <property type="molecule type" value="Genomic_DNA"/>
</dbReference>
<dbReference type="InterPro" id="IPR057326">
    <property type="entry name" value="KR_dom"/>
</dbReference>
<dbReference type="Pfam" id="PF21089">
    <property type="entry name" value="PKS_DH_N"/>
    <property type="match status" value="1"/>
</dbReference>
<evidence type="ECO:0000256" key="1">
    <source>
        <dbReference type="ARBA" id="ARBA00004792"/>
    </source>
</evidence>
<dbReference type="PROSITE" id="PS52019">
    <property type="entry name" value="PKS_MFAS_DH"/>
    <property type="match status" value="1"/>
</dbReference>
<dbReference type="InterPro" id="IPR049900">
    <property type="entry name" value="PKS_mFAS_DH"/>
</dbReference>
<dbReference type="InterPro" id="IPR049552">
    <property type="entry name" value="PKS_DH_N"/>
</dbReference>
<comment type="caution">
    <text evidence="11">The sequence shown here is derived from an EMBL/GenBank/DDBJ whole genome shotgun (WGS) entry which is preliminary data.</text>
</comment>
<keyword evidence="12" id="KW-1185">Reference proteome</keyword>
<dbReference type="SUPFAM" id="SSF53901">
    <property type="entry name" value="Thiolase-like"/>
    <property type="match status" value="1"/>
</dbReference>
<keyword evidence="3" id="KW-0597">Phosphoprotein</keyword>
<name>A0AAE3GMZ2_9PSEU</name>
<feature type="domain" description="Ketosynthase family 3 (KS3)" evidence="9">
    <location>
        <begin position="948"/>
        <end position="1372"/>
    </location>
</feature>
<evidence type="ECO:0000313" key="11">
    <source>
        <dbReference type="EMBL" id="MCP2170505.1"/>
    </source>
</evidence>
<protein>
    <submittedName>
        <fullName evidence="11">Phosphopantetheine attachment site</fullName>
    </submittedName>
</protein>
<dbReference type="Pfam" id="PF22336">
    <property type="entry name" value="RhiE-like_linker"/>
    <property type="match status" value="1"/>
</dbReference>
<dbReference type="InterPro" id="IPR013968">
    <property type="entry name" value="PKS_KR"/>
</dbReference>
<dbReference type="PROSITE" id="PS00606">
    <property type="entry name" value="KS3_1"/>
    <property type="match status" value="1"/>
</dbReference>
<reference evidence="11" key="1">
    <citation type="submission" date="2022-06" db="EMBL/GenBank/DDBJ databases">
        <title>Genomic Encyclopedia of Archaeal and Bacterial Type Strains, Phase II (KMG-II): from individual species to whole genera.</title>
        <authorList>
            <person name="Goeker M."/>
        </authorList>
    </citation>
    <scope>NUCLEOTIDE SEQUENCE</scope>
    <source>
        <strain evidence="11">DSM 43935</strain>
    </source>
</reference>
<evidence type="ECO:0000256" key="2">
    <source>
        <dbReference type="ARBA" id="ARBA00022450"/>
    </source>
</evidence>
<dbReference type="Pfam" id="PF00698">
    <property type="entry name" value="Acyl_transf_1"/>
    <property type="match status" value="1"/>
</dbReference>
<dbReference type="InterPro" id="IPR020807">
    <property type="entry name" value="PKS_DH"/>
</dbReference>
<sequence>SSVPFYSTVTGGLFDTAGLDTHYWYRNMREPVLFRQATEALLADGHDLFVEVSAHPMLVGSLQESFDQHQRSACVVGTLRRERGDHRQVLAAVAEAFAHGAVPDWASVLPAPRIPHLDLPTYPFQHHNYWIPLSEAVPGDVSTLGLNRGTHPFVGAVLTLANDEGLVFTGQLSTQRTSWLADHTAMDTPLFPGTGFVELAVYAGDQVGCDLIEELVLESSLRIPDSGGVVVQVTVSGPDETGRRVLGVYVLQGEQQWTRLASGVLASTDQAGRTGQVGQQELAQWPPAGAQSLEVTGFYADAAAAGFDYGPAFQGLRAAWRRNDEVFAEVSLTGSAVDQADQFGLHPALFDAALQAAGIGGLLGEGLMMPFAWRGVSLHAAGATALRVRLTPAENGEIAVVLADGTGALVASVQSLTFRPAGHDQEHDHRDGLFRVDWRRVEAGAEHDVPESVLHHVGSIDGDVADGVRKSVIEVLGLVQEWLADDRSARLVLVTRSGDLAGAAVRGFVRSAQTEHPGRFVLVDVETEDELAGDLLDRVLRTGEPEVAVRSGEIVVPRLVQVVAPVEQEWNLDGTVLVVGGTGMIGGLAARHLVAEHGVRSLVLASRSGIQAPGARELRDELVDLGADVVVEACDVADREELASVLARIPAVRPLVGVVHAAGALADTVVSELTPDQVKAALRTKVDGAWHLHDLTRDTNLRAFVLFSSAAGVLGSGGQANYAAGNAFMDALVEHRRALGLSGLSLAWGRWEQISEMASSMSESDVSRMSRAGGAGLTAKAGMRLFDQAIACRDALLAPMRLDRAAAREFYGSHVPPLLRELVGKPARRRAREVDTSWRQRVAGLTEAERLAVLFKLVREHVAAVLGYGSPDDIDSAHSFRSMGFDSLTAVQLRNRLAAVTSLRLPATLVFDYPTPVVLVHHLDAMVTNRQLDIDEVTPNQLTPGSEDSTIAIVGMACRFPGGVAGPEDLWRLVADGRDAISGFPTDRGWDLEALYDPARLRPKTSYGREGGFLSGVAGFDAAFFGISPREALAMDPQQRQLLEVSWEAFERAGIDPGSLRGSRTGVFAGAMSGDYALLLGEVDSDVEGYVSTGVSGSVVSGRVAYSFGFEGPAVTVDTACSSSLVALHLAVQSLRSGECDLALAGGVSVMSTPHLFVEFSRQQGMAPDGRCKAFSDAADGTGFSEGVGVVLVERLSDARRHGHRVLAVVRGSAVNQDGASNGLTAPNGPSQQRVIRSALASGGLSPSEVDVVEAHGTGTVLGDPIEAQALLATYGQDRDQPLWLGSVKSNLSHTQAAAGVAGVIKMVMAMRHGVVPKTLHVGRPSSHVDWAAGAVELVTEARSWPEVGRPRRAGVSSFGISGTNAHVILEQAVEPEVPTLVSEPLEEPGPVLWALSARSDAALREQASRLHQWIAERPGASISGIAYSLAIGRAALECRAAVVGESREELLAGLGEVADGRVPVVEAVRSPKVVFVFP</sequence>
<dbReference type="GO" id="GO:0004315">
    <property type="term" value="F:3-oxoacyl-[acyl-carrier-protein] synthase activity"/>
    <property type="evidence" value="ECO:0007669"/>
    <property type="project" value="InterPro"/>
</dbReference>
<dbReference type="SMART" id="SM00822">
    <property type="entry name" value="PKS_KR"/>
    <property type="match status" value="1"/>
</dbReference>
<dbReference type="InterPro" id="IPR020806">
    <property type="entry name" value="PKS_PP-bd"/>
</dbReference>
<dbReference type="SUPFAM" id="SSF47336">
    <property type="entry name" value="ACP-like"/>
    <property type="match status" value="1"/>
</dbReference>
<dbReference type="Pfam" id="PF00109">
    <property type="entry name" value="ketoacyl-synt"/>
    <property type="match status" value="1"/>
</dbReference>
<dbReference type="InterPro" id="IPR020841">
    <property type="entry name" value="PKS_Beta-ketoAc_synthase_dom"/>
</dbReference>
<dbReference type="SUPFAM" id="SSF51735">
    <property type="entry name" value="NAD(P)-binding Rossmann-fold domains"/>
    <property type="match status" value="2"/>
</dbReference>
<dbReference type="InterPro" id="IPR042104">
    <property type="entry name" value="PKS_dehydratase_sf"/>
</dbReference>
<feature type="active site" description="Proton acceptor; for dehydratase activity" evidence="7">
    <location>
        <position position="183"/>
    </location>
</feature>
<keyword evidence="6" id="KW-0511">Multifunctional enzyme</keyword>
<dbReference type="Gene3D" id="3.10.129.110">
    <property type="entry name" value="Polyketide synthase dehydratase"/>
    <property type="match status" value="1"/>
</dbReference>
<dbReference type="PANTHER" id="PTHR43775">
    <property type="entry name" value="FATTY ACID SYNTHASE"/>
    <property type="match status" value="1"/>
</dbReference>
<gene>
    <name evidence="11" type="ORF">LX83_007396</name>
</gene>
<keyword evidence="4" id="KW-0808">Transferase</keyword>
<dbReference type="SMART" id="SM00823">
    <property type="entry name" value="PKS_PP"/>
    <property type="match status" value="1"/>
</dbReference>
<evidence type="ECO:0000259" key="8">
    <source>
        <dbReference type="PROSITE" id="PS50075"/>
    </source>
</evidence>
<dbReference type="CDD" id="cd00833">
    <property type="entry name" value="PKS"/>
    <property type="match status" value="1"/>
</dbReference>
<dbReference type="InterPro" id="IPR055123">
    <property type="entry name" value="SpnB-like_Rossmann"/>
</dbReference>
<evidence type="ECO:0000256" key="4">
    <source>
        <dbReference type="ARBA" id="ARBA00022679"/>
    </source>
</evidence>
<feature type="region of interest" description="N-terminal hotdog fold" evidence="7">
    <location>
        <begin position="151"/>
        <end position="272"/>
    </location>
</feature>
<evidence type="ECO:0000256" key="3">
    <source>
        <dbReference type="ARBA" id="ARBA00022553"/>
    </source>
</evidence>
<dbReference type="Gene3D" id="3.30.70.3290">
    <property type="match status" value="2"/>
</dbReference>
<dbReference type="SUPFAM" id="SSF52151">
    <property type="entry name" value="FabD/lysophospholipase-like"/>
    <property type="match status" value="1"/>
</dbReference>
<evidence type="ECO:0000259" key="10">
    <source>
        <dbReference type="PROSITE" id="PS52019"/>
    </source>
</evidence>
<feature type="domain" description="PKS/mFAS DH" evidence="10">
    <location>
        <begin position="151"/>
        <end position="427"/>
    </location>
</feature>
<dbReference type="Pfam" id="PF14765">
    <property type="entry name" value="PS-DH"/>
    <property type="match status" value="1"/>
</dbReference>
<dbReference type="InterPro" id="IPR054514">
    <property type="entry name" value="RhiE-like_linker"/>
</dbReference>
<dbReference type="PROSITE" id="PS52004">
    <property type="entry name" value="KS3_2"/>
    <property type="match status" value="1"/>
</dbReference>
<organism evidence="11 12">
    <name type="scientific">Goodfellowiella coeruleoviolacea</name>
    <dbReference type="NCBI Taxonomy" id="334858"/>
    <lineage>
        <taxon>Bacteria</taxon>
        <taxon>Bacillati</taxon>
        <taxon>Actinomycetota</taxon>
        <taxon>Actinomycetes</taxon>
        <taxon>Pseudonocardiales</taxon>
        <taxon>Pseudonocardiaceae</taxon>
        <taxon>Goodfellowiella</taxon>
    </lineage>
</organism>
<dbReference type="PROSITE" id="PS00012">
    <property type="entry name" value="PHOSPHOPANTETHEINE"/>
    <property type="match status" value="1"/>
</dbReference>
<dbReference type="SMART" id="SM00825">
    <property type="entry name" value="PKS_KS"/>
    <property type="match status" value="1"/>
</dbReference>
<feature type="region of interest" description="C-terminal hotdog fold" evidence="7">
    <location>
        <begin position="290"/>
        <end position="427"/>
    </location>
</feature>
<dbReference type="InterPro" id="IPR006162">
    <property type="entry name" value="Ppantetheine_attach_site"/>
</dbReference>
<dbReference type="Pfam" id="PF02801">
    <property type="entry name" value="Ketoacyl-synt_C"/>
    <property type="match status" value="1"/>
</dbReference>
<dbReference type="GO" id="GO:0004312">
    <property type="term" value="F:fatty acid synthase activity"/>
    <property type="evidence" value="ECO:0007669"/>
    <property type="project" value="TreeGrafter"/>
</dbReference>
<keyword evidence="5" id="KW-0677">Repeat</keyword>
<dbReference type="SMART" id="SM01294">
    <property type="entry name" value="PKS_PP_betabranch"/>
    <property type="match status" value="1"/>
</dbReference>
<accession>A0AAE3GMZ2</accession>
<dbReference type="InterPro" id="IPR016039">
    <property type="entry name" value="Thiolase-like"/>
</dbReference>
<dbReference type="SMART" id="SM00826">
    <property type="entry name" value="PKS_DH"/>
    <property type="match status" value="1"/>
</dbReference>
<comment type="pathway">
    <text evidence="1">Antibiotic biosynthesis.</text>
</comment>
<dbReference type="InterPro" id="IPR009081">
    <property type="entry name" value="PP-bd_ACP"/>
</dbReference>
<evidence type="ECO:0000313" key="12">
    <source>
        <dbReference type="Proteomes" id="UP001206128"/>
    </source>
</evidence>
<evidence type="ECO:0000256" key="5">
    <source>
        <dbReference type="ARBA" id="ARBA00022737"/>
    </source>
</evidence>
<evidence type="ECO:0000256" key="6">
    <source>
        <dbReference type="ARBA" id="ARBA00023268"/>
    </source>
</evidence>
<evidence type="ECO:0000256" key="7">
    <source>
        <dbReference type="PROSITE-ProRule" id="PRU01363"/>
    </source>
</evidence>
<dbReference type="InterPro" id="IPR014043">
    <property type="entry name" value="Acyl_transferase_dom"/>
</dbReference>
<dbReference type="FunFam" id="3.40.47.10:FF:000019">
    <property type="entry name" value="Polyketide synthase type I"/>
    <property type="match status" value="1"/>
</dbReference>
<dbReference type="Pfam" id="PF22953">
    <property type="entry name" value="SpnB_Rossmann"/>
    <property type="match status" value="1"/>
</dbReference>
<dbReference type="PROSITE" id="PS50075">
    <property type="entry name" value="CARRIER"/>
    <property type="match status" value="1"/>
</dbReference>
<dbReference type="FunFam" id="1.10.1200.10:FF:000007">
    <property type="entry name" value="Probable polyketide synthase pks17"/>
    <property type="match status" value="1"/>
</dbReference>
<dbReference type="CDD" id="cd08956">
    <property type="entry name" value="KR_3_FAS_SDR_x"/>
    <property type="match status" value="1"/>
</dbReference>
<dbReference type="InterPro" id="IPR036736">
    <property type="entry name" value="ACP-like_sf"/>
</dbReference>
<dbReference type="InterPro" id="IPR050091">
    <property type="entry name" value="PKS_NRPS_Biosynth_Enz"/>
</dbReference>
<proteinExistence type="predicted"/>
<keyword evidence="2" id="KW-0596">Phosphopantetheine</keyword>
<evidence type="ECO:0000259" key="9">
    <source>
        <dbReference type="PROSITE" id="PS52004"/>
    </source>
</evidence>
<dbReference type="Gene3D" id="3.40.366.10">
    <property type="entry name" value="Malonyl-Coenzyme A Acyl Carrier Protein, domain 2"/>
    <property type="match status" value="2"/>
</dbReference>
<dbReference type="Pfam" id="PF08659">
    <property type="entry name" value="KR"/>
    <property type="match status" value="1"/>
</dbReference>
<dbReference type="InterPro" id="IPR049551">
    <property type="entry name" value="PKS_DH_C"/>
</dbReference>
<dbReference type="Proteomes" id="UP001206128">
    <property type="component" value="Unassembled WGS sequence"/>
</dbReference>